<feature type="domain" description="Glycosyl transferase family 1" evidence="1">
    <location>
        <begin position="196"/>
        <end position="315"/>
    </location>
</feature>
<organism evidence="2 3">
    <name type="scientific">Collinsella aerofaciens</name>
    <dbReference type="NCBI Taxonomy" id="74426"/>
    <lineage>
        <taxon>Bacteria</taxon>
        <taxon>Bacillati</taxon>
        <taxon>Actinomycetota</taxon>
        <taxon>Coriobacteriia</taxon>
        <taxon>Coriobacteriales</taxon>
        <taxon>Coriobacteriaceae</taxon>
        <taxon>Collinsella</taxon>
    </lineage>
</organism>
<dbReference type="PANTHER" id="PTHR45947:SF14">
    <property type="entry name" value="SLL1723 PROTEIN"/>
    <property type="match status" value="1"/>
</dbReference>
<keyword evidence="2" id="KW-0808">Transferase</keyword>
<evidence type="ECO:0000313" key="2">
    <source>
        <dbReference type="EMBL" id="VWL96904.1"/>
    </source>
</evidence>
<evidence type="ECO:0000259" key="1">
    <source>
        <dbReference type="Pfam" id="PF00534"/>
    </source>
</evidence>
<proteinExistence type="predicted"/>
<gene>
    <name evidence="2" type="primary">epsF</name>
    <name evidence="2" type="ORF">CKJAJONC_00222</name>
</gene>
<evidence type="ECO:0000313" key="3">
    <source>
        <dbReference type="Proteomes" id="UP000368032"/>
    </source>
</evidence>
<reference evidence="2 3" key="1">
    <citation type="submission" date="2019-10" db="EMBL/GenBank/DDBJ databases">
        <authorList>
            <person name="Wolf R A."/>
        </authorList>
    </citation>
    <scope>NUCLEOTIDE SEQUENCE [LARGE SCALE GENOMIC DNA]</scope>
    <source>
        <strain evidence="2">Collinsella_aerofaciens_DSM_13712</strain>
    </source>
</reference>
<dbReference type="PANTHER" id="PTHR45947">
    <property type="entry name" value="SULFOQUINOVOSYL TRANSFERASE SQD2"/>
    <property type="match status" value="1"/>
</dbReference>
<dbReference type="Gene3D" id="3.40.50.2000">
    <property type="entry name" value="Glycogen Phosphorylase B"/>
    <property type="match status" value="2"/>
</dbReference>
<dbReference type="AlphaFoldDB" id="A0A5K1J3C9"/>
<dbReference type="Proteomes" id="UP000368032">
    <property type="component" value="Unassembled WGS sequence"/>
</dbReference>
<dbReference type="Pfam" id="PF00534">
    <property type="entry name" value="Glycos_transf_1"/>
    <property type="match status" value="1"/>
</dbReference>
<dbReference type="EMBL" id="CABWIF010000022">
    <property type="protein sequence ID" value="VWL96904.1"/>
    <property type="molecule type" value="Genomic_DNA"/>
</dbReference>
<sequence length="385" mass="43085">MLKAISMCTNNKPQRLLCIVSNMDTGGAETFLMKMYRQLDRTRYQMDFVVSGDKRGYYEDEIERLGGRVFRITRKTKDFSAYRRELTLAVRDDGCPNVLRIGSDALSAIDLWVAKKAGASRLFMRSSNASDGKGVIGQFIQKAIRRPLTSIADVKIAPSELAAEYAFGPKAIRRGEVRYLHNALDLNQYQFSLEMRRSIRNELGLNDNSLVVGHVGRFTAQKNHEFLLKVFAELLKQRSDARLVLVGMGELEHNIREKAKVLGVLSNIIFTGLRSDIPALLSAFDVFVLPSLYEGMPNVVIEAQAAGLHCVVSDTVTREVNVTGDVAFLPFTDTDLWVNSVLCAGEAARVDKRNQMADAGYDINEEVKRFVTLVYGTDDNARELQ</sequence>
<accession>A0A5K1J3C9</accession>
<dbReference type="SUPFAM" id="SSF53756">
    <property type="entry name" value="UDP-Glycosyltransferase/glycogen phosphorylase"/>
    <property type="match status" value="1"/>
</dbReference>
<keyword evidence="2" id="KW-0328">Glycosyltransferase</keyword>
<protein>
    <submittedName>
        <fullName evidence="2">Glycosyltransferase EpsF</fullName>
        <ecNumber evidence="2">2.4.-.-</ecNumber>
    </submittedName>
</protein>
<dbReference type="CDD" id="cd03812">
    <property type="entry name" value="GT4_CapH-like"/>
    <property type="match status" value="1"/>
</dbReference>
<name>A0A5K1J3C9_9ACTN</name>
<dbReference type="EC" id="2.4.-.-" evidence="2"/>
<dbReference type="GO" id="GO:0016757">
    <property type="term" value="F:glycosyltransferase activity"/>
    <property type="evidence" value="ECO:0007669"/>
    <property type="project" value="UniProtKB-KW"/>
</dbReference>
<dbReference type="InterPro" id="IPR001296">
    <property type="entry name" value="Glyco_trans_1"/>
</dbReference>
<dbReference type="InterPro" id="IPR050194">
    <property type="entry name" value="Glycosyltransferase_grp1"/>
</dbReference>